<organism evidence="2 3">
    <name type="scientific">Artemisia annua</name>
    <name type="common">Sweet wormwood</name>
    <dbReference type="NCBI Taxonomy" id="35608"/>
    <lineage>
        <taxon>Eukaryota</taxon>
        <taxon>Viridiplantae</taxon>
        <taxon>Streptophyta</taxon>
        <taxon>Embryophyta</taxon>
        <taxon>Tracheophyta</taxon>
        <taxon>Spermatophyta</taxon>
        <taxon>Magnoliopsida</taxon>
        <taxon>eudicotyledons</taxon>
        <taxon>Gunneridae</taxon>
        <taxon>Pentapetalae</taxon>
        <taxon>asterids</taxon>
        <taxon>campanulids</taxon>
        <taxon>Asterales</taxon>
        <taxon>Asteraceae</taxon>
        <taxon>Asteroideae</taxon>
        <taxon>Anthemideae</taxon>
        <taxon>Artemisiinae</taxon>
        <taxon>Artemisia</taxon>
    </lineage>
</organism>
<dbReference type="Proteomes" id="UP000245207">
    <property type="component" value="Unassembled WGS sequence"/>
</dbReference>
<dbReference type="OrthoDB" id="8040188at2759"/>
<dbReference type="EMBL" id="PKPP01011717">
    <property type="protein sequence ID" value="PWA43646.1"/>
    <property type="molecule type" value="Genomic_DNA"/>
</dbReference>
<dbReference type="PANTHER" id="PTHR45786">
    <property type="entry name" value="DNA BINDING PROTEIN-LIKE"/>
    <property type="match status" value="1"/>
</dbReference>
<evidence type="ECO:0000313" key="3">
    <source>
        <dbReference type="Proteomes" id="UP000245207"/>
    </source>
</evidence>
<dbReference type="PANTHER" id="PTHR45786:SF74">
    <property type="entry name" value="ATP-DEPENDENT DNA HELICASE"/>
    <property type="match status" value="1"/>
</dbReference>
<evidence type="ECO:0000313" key="2">
    <source>
        <dbReference type="EMBL" id="PWA43646.1"/>
    </source>
</evidence>
<sequence length="489" mass="53562">MRTKGKGKIRTSSHENICLNELHTATGVGVCVSSDMHTHGDVVSADPGHQQVSRVVPRPRTKLDDTSFDAQRDFANTLASGSGGHRFINAADIGTVLSPTDELPRYGGPVVPVAGFSEVPNACRGPFLLDFVTGVASSHTPNALTGLAGAVNNNGKRSLNAFLQNAGTPVLDLSRLGTSDRQHFVPHAKSASVATSSSRKRPFNDSSQSVAHEGGPLKNRRLQNSASHSVSNPSHLQVNVAPLPVTLPGTSSVELTHDSHVNLADSRMPTACHEPMQPHASSSSEASQQPLPIQHPRLEPGTLQPNADERPPHTMRSGPSMEYRAFGPCNCVCHHCHAKFWYEERLAASTRGTGPLYHHYCHGGKVQLFTPHDYPDFIRELFLDPHFLRHIRAYNQMFAMTSLGANIDETVNNGRGPYVFKVSGQVYHCIGKLCPDERVRPRFLQLYIYDTDNEVRNRLENFTSNDQNPLRSDIVEGLIHLLDHHNALV</sequence>
<comment type="caution">
    <text evidence="2">The sequence shown here is derived from an EMBL/GenBank/DDBJ whole genome shotgun (WGS) entry which is preliminary data.</text>
</comment>
<keyword evidence="3" id="KW-1185">Reference proteome</keyword>
<proteinExistence type="predicted"/>
<feature type="region of interest" description="Disordered" evidence="1">
    <location>
        <begin position="270"/>
        <end position="319"/>
    </location>
</feature>
<evidence type="ECO:0008006" key="4">
    <source>
        <dbReference type="Google" id="ProtNLM"/>
    </source>
</evidence>
<feature type="compositionally biased region" description="Polar residues" evidence="1">
    <location>
        <begin position="222"/>
        <end position="237"/>
    </location>
</feature>
<accession>A0A2U1L3R9</accession>
<reference evidence="2 3" key="1">
    <citation type="journal article" date="2018" name="Mol. Plant">
        <title>The genome of Artemisia annua provides insight into the evolution of Asteraceae family and artemisinin biosynthesis.</title>
        <authorList>
            <person name="Shen Q."/>
            <person name="Zhang L."/>
            <person name="Liao Z."/>
            <person name="Wang S."/>
            <person name="Yan T."/>
            <person name="Shi P."/>
            <person name="Liu M."/>
            <person name="Fu X."/>
            <person name="Pan Q."/>
            <person name="Wang Y."/>
            <person name="Lv Z."/>
            <person name="Lu X."/>
            <person name="Zhang F."/>
            <person name="Jiang W."/>
            <person name="Ma Y."/>
            <person name="Chen M."/>
            <person name="Hao X."/>
            <person name="Li L."/>
            <person name="Tang Y."/>
            <person name="Lv G."/>
            <person name="Zhou Y."/>
            <person name="Sun X."/>
            <person name="Brodelius P.E."/>
            <person name="Rose J.K.C."/>
            <person name="Tang K."/>
        </authorList>
    </citation>
    <scope>NUCLEOTIDE SEQUENCE [LARGE SCALE GENOMIC DNA]</scope>
    <source>
        <strain evidence="3">cv. Huhao1</strain>
        <tissue evidence="2">Leaf</tissue>
    </source>
</reference>
<feature type="region of interest" description="Disordered" evidence="1">
    <location>
        <begin position="184"/>
        <end position="237"/>
    </location>
</feature>
<dbReference type="AlphaFoldDB" id="A0A2U1L3R9"/>
<evidence type="ECO:0000256" key="1">
    <source>
        <dbReference type="SAM" id="MobiDB-lite"/>
    </source>
</evidence>
<feature type="compositionally biased region" description="Polar residues" evidence="1">
    <location>
        <begin position="279"/>
        <end position="291"/>
    </location>
</feature>
<name>A0A2U1L3R9_ARTAN</name>
<dbReference type="STRING" id="35608.A0A2U1L3R9"/>
<gene>
    <name evidence="2" type="ORF">CTI12_AA407850</name>
</gene>
<protein>
    <recommendedName>
        <fullName evidence="4">Helitron helicase-like domain-containing protein</fullName>
    </recommendedName>
</protein>